<proteinExistence type="predicted"/>
<dbReference type="InterPro" id="IPR029058">
    <property type="entry name" value="AB_hydrolase_fold"/>
</dbReference>
<dbReference type="EMBL" id="CP132942">
    <property type="protein sequence ID" value="XCB33566.1"/>
    <property type="molecule type" value="Genomic_DNA"/>
</dbReference>
<gene>
    <name evidence="1" type="ORF">RBB77_01400</name>
</gene>
<dbReference type="KEGG" id="tpsc:RBB77_01400"/>
<reference evidence="1" key="1">
    <citation type="submission" date="2023-08" db="EMBL/GenBank/DDBJ databases">
        <authorList>
            <person name="Messyasz A."/>
            <person name="Mannisto M.K."/>
            <person name="Kerkhof L.J."/>
            <person name="Haggblom M."/>
        </authorList>
    </citation>
    <scope>NUCLEOTIDE SEQUENCE</scope>
    <source>
        <strain evidence="1">X5P6</strain>
    </source>
</reference>
<name>A0AAU7ZRI3_9BACT</name>
<reference evidence="1" key="2">
    <citation type="journal article" date="2024" name="Environ. Microbiol.">
        <title>Genome analysis and description of Tunturibacter gen. nov. expands the diversity of Terriglobia in tundra soils.</title>
        <authorList>
            <person name="Messyasz A."/>
            <person name="Mannisto M.K."/>
            <person name="Kerkhof L.J."/>
            <person name="Haggblom M.M."/>
        </authorList>
    </citation>
    <scope>NUCLEOTIDE SEQUENCE</scope>
    <source>
        <strain evidence="1">X5P6</strain>
    </source>
</reference>
<dbReference type="Gene3D" id="3.40.50.1820">
    <property type="entry name" value="alpha/beta hydrolase"/>
    <property type="match status" value="1"/>
</dbReference>
<dbReference type="RefSeq" id="WP_353064402.1">
    <property type="nucleotide sequence ID" value="NZ_CP132942.1"/>
</dbReference>
<organism evidence="1">
    <name type="scientific">Tunturiibacter psychrotolerans</name>
    <dbReference type="NCBI Taxonomy" id="3069686"/>
    <lineage>
        <taxon>Bacteria</taxon>
        <taxon>Pseudomonadati</taxon>
        <taxon>Acidobacteriota</taxon>
        <taxon>Terriglobia</taxon>
        <taxon>Terriglobales</taxon>
        <taxon>Acidobacteriaceae</taxon>
        <taxon>Tunturiibacter</taxon>
    </lineage>
</organism>
<protein>
    <recommendedName>
        <fullName evidence="2">Alpha/beta hydrolase</fullName>
    </recommendedName>
</protein>
<dbReference type="SUPFAM" id="SSF53474">
    <property type="entry name" value="alpha/beta-Hydrolases"/>
    <property type="match status" value="1"/>
</dbReference>
<sequence length="80" mass="9209">MRANPLPSARDALCRWRGPARIVWGMKDSFFDPKSADWLDKNLPGSRGIRRLEEANLFFPEEMPDVIAEEAIVLWKKSHA</sequence>
<accession>A0AAU7ZRI3</accession>
<dbReference type="AlphaFoldDB" id="A0AAU7ZRI3"/>
<evidence type="ECO:0000313" key="1">
    <source>
        <dbReference type="EMBL" id="XCB33566.1"/>
    </source>
</evidence>
<evidence type="ECO:0008006" key="2">
    <source>
        <dbReference type="Google" id="ProtNLM"/>
    </source>
</evidence>